<proteinExistence type="predicted"/>
<dbReference type="SUPFAM" id="SSF55031">
    <property type="entry name" value="Bacterial exopeptidase dimerisation domain"/>
    <property type="match status" value="1"/>
</dbReference>
<reference evidence="2 3" key="1">
    <citation type="submission" date="2021-03" db="EMBL/GenBank/DDBJ databases">
        <title>Sequencing the genomes of 1000 actinobacteria strains.</title>
        <authorList>
            <person name="Klenk H.-P."/>
        </authorList>
    </citation>
    <scope>NUCLEOTIDE SEQUENCE [LARGE SCALE GENOMIC DNA]</scope>
    <source>
        <strain evidence="2 3">DSM 45510</strain>
    </source>
</reference>
<comment type="caution">
    <text evidence="2">The sequence shown here is derived from an EMBL/GenBank/DDBJ whole genome shotgun (WGS) entry which is preliminary data.</text>
</comment>
<dbReference type="EMBL" id="JAGGMS010000001">
    <property type="protein sequence ID" value="MBP2184228.1"/>
    <property type="molecule type" value="Genomic_DNA"/>
</dbReference>
<dbReference type="EC" id="3.5.1.32" evidence="2"/>
<dbReference type="Proteomes" id="UP000741013">
    <property type="component" value="Unassembled WGS sequence"/>
</dbReference>
<dbReference type="Gene3D" id="3.40.630.10">
    <property type="entry name" value="Zn peptidases"/>
    <property type="match status" value="1"/>
</dbReference>
<evidence type="ECO:0000259" key="1">
    <source>
        <dbReference type="Pfam" id="PF07687"/>
    </source>
</evidence>
<dbReference type="Pfam" id="PF07687">
    <property type="entry name" value="M20_dimer"/>
    <property type="match status" value="1"/>
</dbReference>
<dbReference type="Pfam" id="PF01546">
    <property type="entry name" value="Peptidase_M20"/>
    <property type="match status" value="1"/>
</dbReference>
<sequence length="387" mass="40021">MHAGAELHVRLTRLRRELHETPEPGLWLPRTQERVLTALDGLDAEVTTGAALSSITAVLRGNRPGPVVLLRADMDALPLGDGAVHSCGHDLHTAMLVGAAHLLREAEFPGSVVLMFQPGEEGHGGAKLMVGEGVLDAAGERPVAAYALHVVSSMVPHGVFVSRPGVVMGAADTVRLTLSGAGGHSAMPHAARSPIPAACAVVGQLPALLDAEVDAFEPAVATVTGVRACGAANVIPPEAEITVSLRTYTAATRARLLARITALAEGFATAHGLRAEAVTGNGYPVTTNDPGETEFAATLVRRLFGSDRYLPSARPLPASEDFAFVLDEVPGNFMALGACVRGTDPRTAAPNHSPAATFDDAVLADGARYYAELAVRRLHAAASPAAG</sequence>
<dbReference type="PIRSF" id="PIRSF005962">
    <property type="entry name" value="Pept_M20D_amidohydro"/>
    <property type="match status" value="1"/>
</dbReference>
<dbReference type="Gene3D" id="3.30.70.360">
    <property type="match status" value="1"/>
</dbReference>
<evidence type="ECO:0000313" key="2">
    <source>
        <dbReference type="EMBL" id="MBP2184228.1"/>
    </source>
</evidence>
<dbReference type="PANTHER" id="PTHR11014">
    <property type="entry name" value="PEPTIDASE M20 FAMILY MEMBER"/>
    <property type="match status" value="1"/>
</dbReference>
<keyword evidence="2" id="KW-0378">Hydrolase</keyword>
<dbReference type="PANTHER" id="PTHR11014:SF63">
    <property type="entry name" value="METALLOPEPTIDASE, PUTATIVE (AFU_ORTHOLOGUE AFUA_6G09600)-RELATED"/>
    <property type="match status" value="1"/>
</dbReference>
<protein>
    <submittedName>
        <fullName evidence="2">Hippurate hydrolase</fullName>
        <ecNumber evidence="2">3.5.1.32</ecNumber>
    </submittedName>
</protein>
<dbReference type="SUPFAM" id="SSF53187">
    <property type="entry name" value="Zn-dependent exopeptidases"/>
    <property type="match status" value="1"/>
</dbReference>
<feature type="domain" description="Peptidase M20 dimerisation" evidence="1">
    <location>
        <begin position="173"/>
        <end position="265"/>
    </location>
</feature>
<dbReference type="GO" id="GO:0047980">
    <property type="term" value="F:hippurate hydrolase activity"/>
    <property type="evidence" value="ECO:0007669"/>
    <property type="project" value="UniProtKB-EC"/>
</dbReference>
<keyword evidence="3" id="KW-1185">Reference proteome</keyword>
<dbReference type="CDD" id="cd03886">
    <property type="entry name" value="M20_Acy1"/>
    <property type="match status" value="1"/>
</dbReference>
<gene>
    <name evidence="2" type="ORF">JOM49_005754</name>
</gene>
<dbReference type="InterPro" id="IPR002933">
    <property type="entry name" value="Peptidase_M20"/>
</dbReference>
<accession>A0ABS4PY30</accession>
<dbReference type="InterPro" id="IPR036264">
    <property type="entry name" value="Bact_exopeptidase_dim_dom"/>
</dbReference>
<evidence type="ECO:0000313" key="3">
    <source>
        <dbReference type="Proteomes" id="UP000741013"/>
    </source>
</evidence>
<organism evidence="2 3">
    <name type="scientific">Amycolatopsis magusensis</name>
    <dbReference type="NCBI Taxonomy" id="882444"/>
    <lineage>
        <taxon>Bacteria</taxon>
        <taxon>Bacillati</taxon>
        <taxon>Actinomycetota</taxon>
        <taxon>Actinomycetes</taxon>
        <taxon>Pseudonocardiales</taxon>
        <taxon>Pseudonocardiaceae</taxon>
        <taxon>Amycolatopsis</taxon>
    </lineage>
</organism>
<dbReference type="InterPro" id="IPR017439">
    <property type="entry name" value="Amidohydrolase"/>
</dbReference>
<dbReference type="RefSeq" id="WP_209667276.1">
    <property type="nucleotide sequence ID" value="NZ_JAGGMS010000001.1"/>
</dbReference>
<dbReference type="NCBIfam" id="TIGR01891">
    <property type="entry name" value="amidohydrolases"/>
    <property type="match status" value="1"/>
</dbReference>
<name>A0ABS4PY30_9PSEU</name>
<dbReference type="InterPro" id="IPR011650">
    <property type="entry name" value="Peptidase_M20_dimer"/>
</dbReference>